<dbReference type="RefSeq" id="WP_109733999.1">
    <property type="nucleotide sequence ID" value="NZ_BAAACK010000001.1"/>
</dbReference>
<evidence type="ECO:0000313" key="9">
    <source>
        <dbReference type="EMBL" id="PWJ17635.1"/>
    </source>
</evidence>
<dbReference type="SUPFAM" id="SSF161098">
    <property type="entry name" value="MetI-like"/>
    <property type="match status" value="1"/>
</dbReference>
<evidence type="ECO:0000256" key="2">
    <source>
        <dbReference type="ARBA" id="ARBA00022448"/>
    </source>
</evidence>
<comment type="caution">
    <text evidence="9">The sequence shown here is derived from an EMBL/GenBank/DDBJ whole genome shotgun (WGS) entry which is preliminary data.</text>
</comment>
<dbReference type="Pfam" id="PF00528">
    <property type="entry name" value="BPD_transp_1"/>
    <property type="match status" value="1"/>
</dbReference>
<dbReference type="Proteomes" id="UP000245845">
    <property type="component" value="Unassembled WGS sequence"/>
</dbReference>
<feature type="transmembrane region" description="Helical" evidence="7">
    <location>
        <begin position="80"/>
        <end position="99"/>
    </location>
</feature>
<evidence type="ECO:0000256" key="7">
    <source>
        <dbReference type="RuleBase" id="RU363032"/>
    </source>
</evidence>
<dbReference type="CDD" id="cd06261">
    <property type="entry name" value="TM_PBP2"/>
    <property type="match status" value="1"/>
</dbReference>
<dbReference type="PANTHER" id="PTHR32243:SF18">
    <property type="entry name" value="INNER MEMBRANE ABC TRANSPORTER PERMEASE PROTEIN YCJP"/>
    <property type="match status" value="1"/>
</dbReference>
<dbReference type="Gene3D" id="1.10.3720.10">
    <property type="entry name" value="MetI-like"/>
    <property type="match status" value="1"/>
</dbReference>
<dbReference type="InterPro" id="IPR035906">
    <property type="entry name" value="MetI-like_sf"/>
</dbReference>
<dbReference type="PROSITE" id="PS50928">
    <property type="entry name" value="ABC_TM1"/>
    <property type="match status" value="1"/>
</dbReference>
<feature type="transmembrane region" description="Helical" evidence="7">
    <location>
        <begin position="111"/>
        <end position="132"/>
    </location>
</feature>
<keyword evidence="10" id="KW-1185">Reference proteome</keyword>
<organism evidence="9 10">
    <name type="scientific">Faecalicatena orotica</name>
    <dbReference type="NCBI Taxonomy" id="1544"/>
    <lineage>
        <taxon>Bacteria</taxon>
        <taxon>Bacillati</taxon>
        <taxon>Bacillota</taxon>
        <taxon>Clostridia</taxon>
        <taxon>Lachnospirales</taxon>
        <taxon>Lachnospiraceae</taxon>
        <taxon>Faecalicatena</taxon>
    </lineage>
</organism>
<feature type="transmembrane region" description="Helical" evidence="7">
    <location>
        <begin position="144"/>
        <end position="163"/>
    </location>
</feature>
<evidence type="ECO:0000259" key="8">
    <source>
        <dbReference type="PROSITE" id="PS50928"/>
    </source>
</evidence>
<evidence type="ECO:0000256" key="1">
    <source>
        <dbReference type="ARBA" id="ARBA00004651"/>
    </source>
</evidence>
<evidence type="ECO:0000256" key="6">
    <source>
        <dbReference type="ARBA" id="ARBA00023136"/>
    </source>
</evidence>
<keyword evidence="6 7" id="KW-0472">Membrane</keyword>
<dbReference type="EMBL" id="QGDL01000027">
    <property type="protein sequence ID" value="PWJ17635.1"/>
    <property type="molecule type" value="Genomic_DNA"/>
</dbReference>
<dbReference type="GO" id="GO:0005886">
    <property type="term" value="C:plasma membrane"/>
    <property type="evidence" value="ECO:0007669"/>
    <property type="project" value="UniProtKB-SubCell"/>
</dbReference>
<dbReference type="OrthoDB" id="27560at2"/>
<feature type="transmembrane region" description="Helical" evidence="7">
    <location>
        <begin position="244"/>
        <end position="266"/>
    </location>
</feature>
<dbReference type="GO" id="GO:0055085">
    <property type="term" value="P:transmembrane transport"/>
    <property type="evidence" value="ECO:0007669"/>
    <property type="project" value="InterPro"/>
</dbReference>
<dbReference type="InterPro" id="IPR000515">
    <property type="entry name" value="MetI-like"/>
</dbReference>
<accession>A0A2Y9BPV1</accession>
<reference evidence="9 10" key="1">
    <citation type="submission" date="2018-05" db="EMBL/GenBank/DDBJ databases">
        <title>The Hungate 1000. A catalogue of reference genomes from the rumen microbiome.</title>
        <authorList>
            <person name="Kelly W."/>
        </authorList>
    </citation>
    <scope>NUCLEOTIDE SEQUENCE [LARGE SCALE GENOMIC DNA]</scope>
    <source>
        <strain evidence="9 10">NLAE-zl-C242</strain>
    </source>
</reference>
<comment type="subcellular location">
    <subcellularLocation>
        <location evidence="1 7">Cell membrane</location>
        <topology evidence="1 7">Multi-pass membrane protein</topology>
    </subcellularLocation>
</comment>
<comment type="similarity">
    <text evidence="7">Belongs to the binding-protein-dependent transport system permease family.</text>
</comment>
<keyword evidence="5 7" id="KW-1133">Transmembrane helix</keyword>
<feature type="domain" description="ABC transmembrane type-1" evidence="8">
    <location>
        <begin position="76"/>
        <end position="267"/>
    </location>
</feature>
<evidence type="ECO:0000256" key="5">
    <source>
        <dbReference type="ARBA" id="ARBA00022989"/>
    </source>
</evidence>
<feature type="transmembrane region" description="Helical" evidence="7">
    <location>
        <begin position="201"/>
        <end position="224"/>
    </location>
</feature>
<keyword evidence="4 7" id="KW-0812">Transmembrane</keyword>
<keyword evidence="3" id="KW-1003">Cell membrane</keyword>
<proteinExistence type="inferred from homology"/>
<evidence type="ECO:0000256" key="3">
    <source>
        <dbReference type="ARBA" id="ARBA00022475"/>
    </source>
</evidence>
<keyword evidence="2 7" id="KW-0813">Transport</keyword>
<dbReference type="InterPro" id="IPR050901">
    <property type="entry name" value="BP-dep_ABC_trans_perm"/>
</dbReference>
<gene>
    <name evidence="9" type="ORF">A8806_12713</name>
</gene>
<dbReference type="PANTHER" id="PTHR32243">
    <property type="entry name" value="MALTOSE TRANSPORT SYSTEM PERMEASE-RELATED"/>
    <property type="match status" value="1"/>
</dbReference>
<dbReference type="AlphaFoldDB" id="A0A2Y9BPV1"/>
<evidence type="ECO:0000313" key="10">
    <source>
        <dbReference type="Proteomes" id="UP000245845"/>
    </source>
</evidence>
<name>A0A2Y9BPV1_9FIRM</name>
<protein>
    <submittedName>
        <fullName evidence="9">Carbohydrate ABC transporter membrane protein 2 (CUT1 family)</fullName>
    </submittedName>
</protein>
<feature type="transmembrane region" description="Helical" evidence="7">
    <location>
        <begin position="12"/>
        <end position="33"/>
    </location>
</feature>
<sequence length="282" mass="31567">MSKYQTKQVKKYGCTVIAVLFTLVYLFPLYWMVITSFKTKEEIFSAVPTFWPSHFSFDAYITQFTVHDGISMFSYLKNSMIIAVGATLISTVLATFAAYGLARYAMKRKQMLILILTVTQMLPMVMFLAPMLQTFNKLGITGSYASVILFDALFSIPMSIIILRPYFTSVPKELEEAAIVDGCNRFNCFYKVILPNAYPGIFACASFAFMAAWGDLMASMTFLTDGDKLPMTVMMYKSMGRYGVNWNSLMATATMVIIPIIVLFLIMRKSLVSGLTSGSVKG</sequence>
<evidence type="ECO:0000256" key="4">
    <source>
        <dbReference type="ARBA" id="ARBA00022692"/>
    </source>
</evidence>